<evidence type="ECO:0000256" key="1">
    <source>
        <dbReference type="SAM" id="Phobius"/>
    </source>
</evidence>
<feature type="transmembrane region" description="Helical" evidence="1">
    <location>
        <begin position="20"/>
        <end position="39"/>
    </location>
</feature>
<protein>
    <submittedName>
        <fullName evidence="2">Uncharacterized protein</fullName>
    </submittedName>
</protein>
<accession>A0A081S5J4</accession>
<sequence>MMRKVFTIFVKNKNMKNIFIVIPIIIAIIAIIVISITSFEKTNTIEIEDSINKELENKITPEIQEKLDEIEQNVEESKDLETNYDGTRERDWITSGPFEIDRSEYALGESIFIRINELGPTEKGQVAFLRPLNNTHYSVYLTIPFDGVKSSYNQYFTPDLSKAKGICSIEDIAGEWTVVFRGTDYDNLKFTISDEVIVPGEESRFESVC</sequence>
<dbReference type="PATRIC" id="fig|1502292.3.peg.963"/>
<keyword evidence="1" id="KW-1133">Transmembrane helix</keyword>
<dbReference type="Proteomes" id="UP000028027">
    <property type="component" value="Unassembled WGS sequence"/>
</dbReference>
<reference evidence="2 3" key="1">
    <citation type="submission" date="2014-06" db="EMBL/GenBank/DDBJ databases">
        <authorList>
            <person name="Ngugi D.K."/>
            <person name="Blom J."/>
            <person name="Alam I."/>
            <person name="Rashid M."/>
            <person name="Ba Alawi W."/>
            <person name="Zhang G."/>
            <person name="Hikmawan T."/>
            <person name="Guan Y."/>
            <person name="Antunes A."/>
            <person name="Siam R."/>
            <person name="Eldorry H."/>
            <person name="Bajic V."/>
            <person name="Stingl U."/>
        </authorList>
    </citation>
    <scope>NUCLEOTIDE SEQUENCE [LARGE SCALE GENOMIC DNA]</scope>
    <source>
        <strain evidence="2">SCGC AAA799-E16</strain>
    </source>
</reference>
<name>A0A081S5J4_9ARCH</name>
<dbReference type="EMBL" id="JNVL01000013">
    <property type="protein sequence ID" value="KER06197.1"/>
    <property type="molecule type" value="Genomic_DNA"/>
</dbReference>
<gene>
    <name evidence="2" type="ORF">AAA799E16_01038</name>
</gene>
<evidence type="ECO:0000313" key="2">
    <source>
        <dbReference type="EMBL" id="KER06197.1"/>
    </source>
</evidence>
<proteinExistence type="predicted"/>
<dbReference type="AlphaFoldDB" id="A0A081S5J4"/>
<keyword evidence="1" id="KW-0472">Membrane</keyword>
<evidence type="ECO:0000313" key="3">
    <source>
        <dbReference type="Proteomes" id="UP000028027"/>
    </source>
</evidence>
<organism evidence="2 3">
    <name type="scientific">Marine Group I thaumarchaeote SCGC AAA799-E16</name>
    <dbReference type="NCBI Taxonomy" id="1502292"/>
    <lineage>
        <taxon>Archaea</taxon>
        <taxon>Nitrososphaerota</taxon>
        <taxon>Marine Group I</taxon>
    </lineage>
</organism>
<keyword evidence="3" id="KW-1185">Reference proteome</keyword>
<comment type="caution">
    <text evidence="2">The sequence shown here is derived from an EMBL/GenBank/DDBJ whole genome shotgun (WGS) entry which is preliminary data.</text>
</comment>
<keyword evidence="1" id="KW-0812">Transmembrane</keyword>